<accession>A0A4R7S4J4</accession>
<keyword evidence="1" id="KW-0732">Signal</keyword>
<evidence type="ECO:0000313" key="3">
    <source>
        <dbReference type="Proteomes" id="UP000295662"/>
    </source>
</evidence>
<keyword evidence="3" id="KW-1185">Reference proteome</keyword>
<dbReference type="EMBL" id="SOCA01000002">
    <property type="protein sequence ID" value="TDU73271.1"/>
    <property type="molecule type" value="Genomic_DNA"/>
</dbReference>
<dbReference type="AlphaFoldDB" id="A0A4R7S4J4"/>
<dbReference type="Proteomes" id="UP000295662">
    <property type="component" value="Unassembled WGS sequence"/>
</dbReference>
<sequence>MKTVALLPALAFLAFSAIAEAQSDTAHHRAVYKQINENEASLKKVSGKYKDEPLEFTLTGWMEDGKLVKIVAKSNEDGAGVEEFYLEDEAPLFVFSSYFKNHLSKTPERVENRLYFKDGDIFKWLTTEKDAGVLHGEDYVSEGERLTSNCAAFVTVLKKKGSAAASNAQAMQVLEGVFVGIEEGDYFHWNMRNSAGEDVSFFMLQPDASVEKVIASPEKFIGRKCQVTWKKSTENIPEAGGKMEIEQIISVQWLGKK</sequence>
<comment type="caution">
    <text evidence="2">The sequence shown here is derived from an EMBL/GenBank/DDBJ whole genome shotgun (WGS) entry which is preliminary data.</text>
</comment>
<dbReference type="OrthoDB" id="188633at2"/>
<proteinExistence type="predicted"/>
<evidence type="ECO:0000313" key="2">
    <source>
        <dbReference type="EMBL" id="TDU73271.1"/>
    </source>
</evidence>
<dbReference type="RefSeq" id="WP_133794662.1">
    <property type="nucleotide sequence ID" value="NZ_SOCA01000002.1"/>
</dbReference>
<organism evidence="2 3">
    <name type="scientific">Prosthecobacter fusiformis</name>
    <dbReference type="NCBI Taxonomy" id="48464"/>
    <lineage>
        <taxon>Bacteria</taxon>
        <taxon>Pseudomonadati</taxon>
        <taxon>Verrucomicrobiota</taxon>
        <taxon>Verrucomicrobiia</taxon>
        <taxon>Verrucomicrobiales</taxon>
        <taxon>Verrucomicrobiaceae</taxon>
        <taxon>Prosthecobacter</taxon>
    </lineage>
</organism>
<evidence type="ECO:0000256" key="1">
    <source>
        <dbReference type="SAM" id="SignalP"/>
    </source>
</evidence>
<name>A0A4R7S4J4_9BACT</name>
<protein>
    <submittedName>
        <fullName evidence="2">Uncharacterized protein</fullName>
    </submittedName>
</protein>
<feature type="signal peptide" evidence="1">
    <location>
        <begin position="1"/>
        <end position="21"/>
    </location>
</feature>
<gene>
    <name evidence="2" type="ORF">EI77_01740</name>
</gene>
<feature type="chain" id="PRO_5020997051" evidence="1">
    <location>
        <begin position="22"/>
        <end position="257"/>
    </location>
</feature>
<reference evidence="2 3" key="1">
    <citation type="submission" date="2019-03" db="EMBL/GenBank/DDBJ databases">
        <title>Genomic Encyclopedia of Archaeal and Bacterial Type Strains, Phase II (KMG-II): from individual species to whole genera.</title>
        <authorList>
            <person name="Goeker M."/>
        </authorList>
    </citation>
    <scope>NUCLEOTIDE SEQUENCE [LARGE SCALE GENOMIC DNA]</scope>
    <source>
        <strain evidence="2 3">ATCC 25309</strain>
    </source>
</reference>